<dbReference type="EMBL" id="KZ505654">
    <property type="protein sequence ID" value="PKU48400.1"/>
    <property type="molecule type" value="Genomic_DNA"/>
</dbReference>
<keyword evidence="8" id="KW-1185">Reference proteome</keyword>
<protein>
    <submittedName>
        <fullName evidence="7">Rac gtpase-activating protein 1-like</fullName>
    </submittedName>
</protein>
<gene>
    <name evidence="7" type="ORF">llap_1308</name>
</gene>
<evidence type="ECO:0000256" key="4">
    <source>
        <dbReference type="SAM" id="MobiDB-lite"/>
    </source>
</evidence>
<dbReference type="PANTHER" id="PTHR46199:SF4">
    <property type="entry name" value="RAC GTPASE-ACTIVATING PROTEIN 1"/>
    <property type="match status" value="1"/>
</dbReference>
<dbReference type="Pfam" id="PF00620">
    <property type="entry name" value="RhoGAP"/>
    <property type="match status" value="1"/>
</dbReference>
<feature type="domain" description="Rho-GAP" evidence="6">
    <location>
        <begin position="263"/>
        <end position="454"/>
    </location>
</feature>
<evidence type="ECO:0000256" key="1">
    <source>
        <dbReference type="ARBA" id="ARBA00022723"/>
    </source>
</evidence>
<dbReference type="Pfam" id="PF00130">
    <property type="entry name" value="C1_1"/>
    <property type="match status" value="1"/>
</dbReference>
<dbReference type="PROSITE" id="PS50238">
    <property type="entry name" value="RHOGAP"/>
    <property type="match status" value="1"/>
</dbReference>
<feature type="region of interest" description="Disordered" evidence="4">
    <location>
        <begin position="464"/>
        <end position="485"/>
    </location>
</feature>
<dbReference type="CDD" id="cd20821">
    <property type="entry name" value="C1_MgcRacGAP"/>
    <property type="match status" value="1"/>
</dbReference>
<evidence type="ECO:0000313" key="8">
    <source>
        <dbReference type="Proteomes" id="UP000233556"/>
    </source>
</evidence>
<dbReference type="SMART" id="SM00324">
    <property type="entry name" value="RhoGAP"/>
    <property type="match status" value="1"/>
</dbReference>
<dbReference type="GO" id="GO:0046872">
    <property type="term" value="F:metal ion binding"/>
    <property type="evidence" value="ECO:0007669"/>
    <property type="project" value="UniProtKB-KW"/>
</dbReference>
<evidence type="ECO:0000259" key="5">
    <source>
        <dbReference type="PROSITE" id="PS50081"/>
    </source>
</evidence>
<feature type="coiled-coil region" evidence="3">
    <location>
        <begin position="51"/>
        <end position="110"/>
    </location>
</feature>
<dbReference type="GO" id="GO:0000281">
    <property type="term" value="P:mitotic cytokinesis"/>
    <property type="evidence" value="ECO:0007669"/>
    <property type="project" value="TreeGrafter"/>
</dbReference>
<sequence>MLQRRYGRLLARLERALQLLELSGSVEEDYIQIARCFEATRQRCCRLEQDRRRAREQLARVEAERAALEVKLKHARNQVEVEMNKRHRAEAELEKQERKLQLVLETLMCEPWGSGEQRSILSALVGRRFGAALAPGRRSSAVDESCQSLLSHSDISYDRTEDDVDVDVTVVRTLKRKAQERQRVSLAPQIGPVVVAKRHRSSVAPHNTVIRPEPCGVCGSRIRFGKAAVKCRQCQLLLHPKCREQCPSPCSPRPRHHAWPCEGVLADFAPPVPPLVPALVVQCVTEVETRGLTETGLYRVPGAEQLVREWKRRLLRAGGALPALGSVADIHVVCGVLKDFLRGLKEPLVTFSLHPAFLQAADIPDDAACGTALRHMVSKLPPANRDTLAFLMLHLLRVSHSPDCKMDVFNLSRVFGPTLVGHGSANPTPLVIMEDTPRQCKVVARLLSLPPDFWRGFLGTEQENLVPTPAPAGEHGEAQEPQPPPCPCPVAAEGSCVPTAGLGCDSPTETFFHPIISLEPKPGQLSPGGTCCLPNTLRSCVGMAAQPP</sequence>
<dbReference type="OrthoDB" id="2218807at2759"/>
<dbReference type="AlphaFoldDB" id="A0A2I0UQU2"/>
<dbReference type="PROSITE" id="PS50081">
    <property type="entry name" value="ZF_DAG_PE_2"/>
    <property type="match status" value="1"/>
</dbReference>
<evidence type="ECO:0000256" key="3">
    <source>
        <dbReference type="SAM" id="Coils"/>
    </source>
</evidence>
<keyword evidence="3" id="KW-0175">Coiled coil</keyword>
<reference evidence="8" key="1">
    <citation type="submission" date="2017-11" db="EMBL/GenBank/DDBJ databases">
        <authorList>
            <person name="Lima N.C."/>
            <person name="Parody-Merino A.M."/>
            <person name="Battley P.F."/>
            <person name="Fidler A.E."/>
            <person name="Prosdocimi F."/>
        </authorList>
    </citation>
    <scope>NUCLEOTIDE SEQUENCE [LARGE SCALE GENOMIC DNA]</scope>
</reference>
<dbReference type="InterPro" id="IPR008936">
    <property type="entry name" value="Rho_GTPase_activation_prot"/>
</dbReference>
<accession>A0A2I0UQU2</accession>
<dbReference type="GO" id="GO:0032154">
    <property type="term" value="C:cleavage furrow"/>
    <property type="evidence" value="ECO:0007669"/>
    <property type="project" value="TreeGrafter"/>
</dbReference>
<dbReference type="SUPFAM" id="SSF57889">
    <property type="entry name" value="Cysteine-rich domain"/>
    <property type="match status" value="1"/>
</dbReference>
<keyword evidence="1" id="KW-0479">Metal-binding</keyword>
<feature type="domain" description="Phorbol-ester/DAG-type" evidence="5">
    <location>
        <begin position="198"/>
        <end position="250"/>
    </location>
</feature>
<reference evidence="8" key="2">
    <citation type="submission" date="2017-12" db="EMBL/GenBank/DDBJ databases">
        <title>Genome sequence of the Bar-tailed Godwit (Limosa lapponica baueri).</title>
        <authorList>
            <person name="Lima N.C.B."/>
            <person name="Parody-Merino A.M."/>
            <person name="Battley P.F."/>
            <person name="Fidler A.E."/>
            <person name="Prosdocimi F."/>
        </authorList>
    </citation>
    <scope>NUCLEOTIDE SEQUENCE [LARGE SCALE GENOMIC DNA]</scope>
</reference>
<dbReference type="GO" id="GO:0097149">
    <property type="term" value="C:centralspindlin complex"/>
    <property type="evidence" value="ECO:0007669"/>
    <property type="project" value="TreeGrafter"/>
</dbReference>
<dbReference type="InterPro" id="IPR002219">
    <property type="entry name" value="PKC_DAG/PE"/>
</dbReference>
<keyword evidence="2" id="KW-0862">Zinc</keyword>
<dbReference type="GO" id="GO:0005096">
    <property type="term" value="F:GTPase activator activity"/>
    <property type="evidence" value="ECO:0007669"/>
    <property type="project" value="TreeGrafter"/>
</dbReference>
<dbReference type="GO" id="GO:0030496">
    <property type="term" value="C:midbody"/>
    <property type="evidence" value="ECO:0007669"/>
    <property type="project" value="TreeGrafter"/>
</dbReference>
<evidence type="ECO:0000313" key="7">
    <source>
        <dbReference type="EMBL" id="PKU48400.1"/>
    </source>
</evidence>
<dbReference type="Proteomes" id="UP000233556">
    <property type="component" value="Unassembled WGS sequence"/>
</dbReference>
<evidence type="ECO:0000259" key="6">
    <source>
        <dbReference type="PROSITE" id="PS50238"/>
    </source>
</evidence>
<dbReference type="Gene3D" id="1.10.555.10">
    <property type="entry name" value="Rho GTPase activation protein"/>
    <property type="match status" value="1"/>
</dbReference>
<dbReference type="PANTHER" id="PTHR46199">
    <property type="entry name" value="RAC GTPASE-ACTIVATING PROTEIN 1"/>
    <property type="match status" value="1"/>
</dbReference>
<dbReference type="InterPro" id="IPR046349">
    <property type="entry name" value="C1-like_sf"/>
</dbReference>
<organism evidence="7 8">
    <name type="scientific">Limosa lapponica baueri</name>
    <dbReference type="NCBI Taxonomy" id="1758121"/>
    <lineage>
        <taxon>Eukaryota</taxon>
        <taxon>Metazoa</taxon>
        <taxon>Chordata</taxon>
        <taxon>Craniata</taxon>
        <taxon>Vertebrata</taxon>
        <taxon>Euteleostomi</taxon>
        <taxon>Archelosauria</taxon>
        <taxon>Archosauria</taxon>
        <taxon>Dinosauria</taxon>
        <taxon>Saurischia</taxon>
        <taxon>Theropoda</taxon>
        <taxon>Coelurosauria</taxon>
        <taxon>Aves</taxon>
        <taxon>Neognathae</taxon>
        <taxon>Neoaves</taxon>
        <taxon>Charadriiformes</taxon>
        <taxon>Scolopacidae</taxon>
        <taxon>Limosa</taxon>
    </lineage>
</organism>
<dbReference type="GO" id="GO:0007266">
    <property type="term" value="P:Rho protein signal transduction"/>
    <property type="evidence" value="ECO:0007669"/>
    <property type="project" value="TreeGrafter"/>
</dbReference>
<dbReference type="GO" id="GO:0051256">
    <property type="term" value="P:mitotic spindle midzone assembly"/>
    <property type="evidence" value="ECO:0007669"/>
    <property type="project" value="TreeGrafter"/>
</dbReference>
<dbReference type="Gene3D" id="3.30.60.20">
    <property type="match status" value="1"/>
</dbReference>
<dbReference type="GO" id="GO:0005634">
    <property type="term" value="C:nucleus"/>
    <property type="evidence" value="ECO:0007669"/>
    <property type="project" value="TreeGrafter"/>
</dbReference>
<dbReference type="SUPFAM" id="SSF48350">
    <property type="entry name" value="GTPase activation domain, GAP"/>
    <property type="match status" value="1"/>
</dbReference>
<dbReference type="InterPro" id="IPR000198">
    <property type="entry name" value="RhoGAP_dom"/>
</dbReference>
<name>A0A2I0UQU2_LIMLA</name>
<dbReference type="GO" id="GO:0051233">
    <property type="term" value="C:spindle midzone"/>
    <property type="evidence" value="ECO:0007669"/>
    <property type="project" value="TreeGrafter"/>
</dbReference>
<evidence type="ECO:0000256" key="2">
    <source>
        <dbReference type="ARBA" id="ARBA00022833"/>
    </source>
</evidence>
<proteinExistence type="predicted"/>